<gene>
    <name evidence="10" type="ORF">ACFYTF_06715</name>
</gene>
<keyword evidence="4 10" id="KW-0067">ATP-binding</keyword>
<feature type="domain" description="ABC transmembrane type-1" evidence="9">
    <location>
        <begin position="20"/>
        <end position="299"/>
    </location>
</feature>
<keyword evidence="5 7" id="KW-1133">Transmembrane helix</keyword>
<sequence>MIRKVLGLIPADFAHLTPRLFAAIVAQALCQAAAYLLLVPVLESVFADELSRAWVWTLGMAVAVAGVIVFGYRQASTGLRIGIGMQRGLATRIGDRLNALPLGWFETHDAGPLSRLVVDQVRETQGLVAYLLAKILTGVIVPVAVALGMLAVDWRISLAMLLAAPVLYAVNRLADGAYSRADARLHDAAAEADSRIIEFAQAQPVLRAFGAVGRDNRALDTALTEQRRAGLAMIAAAVPGLILFALFVQAVFLVLVYLALGEVTGGEISAAAAIALVAVSARFVEPLNQAAQLGSALRSAGAAADRIDALLAEPVLPEAATPVTPGAPSVVFDSVSFGYRDGHRVLDDVSFEVPAGTTTAVVGPSGAGKTTLLRLAARYADVDGGRVLVGGHDVREQPSATLFEQLALVFQNVYLFDRTLADNIRVGRPDATDEEVRRAAEAARVDEIVARLPEGYDTRVGEGGAALSGGERQRVSIARALLKNAPIVLLDEATSALDPHSEAVVVRGIHEITRDATVIVVAHRLATIAHADQILFVDGGRIVERGTHGELLALDGRYAAFWHERSRATGWRLDPRGAGALASRP</sequence>
<dbReference type="PANTHER" id="PTHR24221:SF397">
    <property type="entry name" value="ABC TRANSPORTER, ATP-BINDING TRANSMEMBRANE PROTEIN"/>
    <property type="match status" value="1"/>
</dbReference>
<dbReference type="Pfam" id="PF00664">
    <property type="entry name" value="ABC_membrane"/>
    <property type="match status" value="1"/>
</dbReference>
<dbReference type="GO" id="GO:0005524">
    <property type="term" value="F:ATP binding"/>
    <property type="evidence" value="ECO:0007669"/>
    <property type="project" value="UniProtKB-KW"/>
</dbReference>
<evidence type="ECO:0000256" key="2">
    <source>
        <dbReference type="ARBA" id="ARBA00022692"/>
    </source>
</evidence>
<proteinExistence type="predicted"/>
<evidence type="ECO:0000256" key="6">
    <source>
        <dbReference type="ARBA" id="ARBA00023136"/>
    </source>
</evidence>
<evidence type="ECO:0000256" key="1">
    <source>
        <dbReference type="ARBA" id="ARBA00004651"/>
    </source>
</evidence>
<keyword evidence="11" id="KW-1185">Reference proteome</keyword>
<keyword evidence="2 7" id="KW-0812">Transmembrane</keyword>
<accession>A0ABW6PJD5</accession>
<dbReference type="InterPro" id="IPR027417">
    <property type="entry name" value="P-loop_NTPase"/>
</dbReference>
<dbReference type="EMBL" id="JBIAMX010000003">
    <property type="protein sequence ID" value="MFF0542511.1"/>
    <property type="molecule type" value="Genomic_DNA"/>
</dbReference>
<evidence type="ECO:0000256" key="7">
    <source>
        <dbReference type="SAM" id="Phobius"/>
    </source>
</evidence>
<dbReference type="InterPro" id="IPR017871">
    <property type="entry name" value="ABC_transporter-like_CS"/>
</dbReference>
<feature type="transmembrane region" description="Helical" evidence="7">
    <location>
        <begin position="20"/>
        <end position="41"/>
    </location>
</feature>
<organism evidence="10 11">
    <name type="scientific">Nocardia thailandica</name>
    <dbReference type="NCBI Taxonomy" id="257275"/>
    <lineage>
        <taxon>Bacteria</taxon>
        <taxon>Bacillati</taxon>
        <taxon>Actinomycetota</taxon>
        <taxon>Actinomycetes</taxon>
        <taxon>Mycobacteriales</taxon>
        <taxon>Nocardiaceae</taxon>
        <taxon>Nocardia</taxon>
    </lineage>
</organism>
<keyword evidence="3" id="KW-0547">Nucleotide-binding</keyword>
<dbReference type="InterPro" id="IPR039421">
    <property type="entry name" value="Type_1_exporter"/>
</dbReference>
<evidence type="ECO:0000313" key="11">
    <source>
        <dbReference type="Proteomes" id="UP001601444"/>
    </source>
</evidence>
<dbReference type="SUPFAM" id="SSF90123">
    <property type="entry name" value="ABC transporter transmembrane region"/>
    <property type="match status" value="1"/>
</dbReference>
<evidence type="ECO:0000256" key="5">
    <source>
        <dbReference type="ARBA" id="ARBA00022989"/>
    </source>
</evidence>
<feature type="transmembrane region" description="Helical" evidence="7">
    <location>
        <begin position="53"/>
        <end position="72"/>
    </location>
</feature>
<dbReference type="Proteomes" id="UP001601444">
    <property type="component" value="Unassembled WGS sequence"/>
</dbReference>
<evidence type="ECO:0000313" key="10">
    <source>
        <dbReference type="EMBL" id="MFF0542511.1"/>
    </source>
</evidence>
<feature type="transmembrane region" description="Helical" evidence="7">
    <location>
        <begin position="231"/>
        <end position="260"/>
    </location>
</feature>
<evidence type="ECO:0000256" key="3">
    <source>
        <dbReference type="ARBA" id="ARBA00022741"/>
    </source>
</evidence>
<keyword evidence="6 7" id="KW-0472">Membrane</keyword>
<dbReference type="InterPro" id="IPR036640">
    <property type="entry name" value="ABC1_TM_sf"/>
</dbReference>
<comment type="caution">
    <text evidence="10">The sequence shown here is derived from an EMBL/GenBank/DDBJ whole genome shotgun (WGS) entry which is preliminary data.</text>
</comment>
<dbReference type="InterPro" id="IPR003593">
    <property type="entry name" value="AAA+_ATPase"/>
</dbReference>
<dbReference type="SUPFAM" id="SSF52540">
    <property type="entry name" value="P-loop containing nucleoside triphosphate hydrolases"/>
    <property type="match status" value="1"/>
</dbReference>
<evidence type="ECO:0000256" key="4">
    <source>
        <dbReference type="ARBA" id="ARBA00022840"/>
    </source>
</evidence>
<evidence type="ECO:0000259" key="8">
    <source>
        <dbReference type="PROSITE" id="PS50893"/>
    </source>
</evidence>
<feature type="domain" description="ABC transporter" evidence="8">
    <location>
        <begin position="330"/>
        <end position="564"/>
    </location>
</feature>
<dbReference type="PROSITE" id="PS50893">
    <property type="entry name" value="ABC_TRANSPORTER_2"/>
    <property type="match status" value="1"/>
</dbReference>
<evidence type="ECO:0000259" key="9">
    <source>
        <dbReference type="PROSITE" id="PS50929"/>
    </source>
</evidence>
<dbReference type="RefSeq" id="WP_387699396.1">
    <property type="nucleotide sequence ID" value="NZ_JBIAMX010000003.1"/>
</dbReference>
<dbReference type="PROSITE" id="PS00211">
    <property type="entry name" value="ABC_TRANSPORTER_1"/>
    <property type="match status" value="1"/>
</dbReference>
<dbReference type="PROSITE" id="PS50929">
    <property type="entry name" value="ABC_TM1F"/>
    <property type="match status" value="1"/>
</dbReference>
<dbReference type="InterPro" id="IPR003439">
    <property type="entry name" value="ABC_transporter-like_ATP-bd"/>
</dbReference>
<name>A0ABW6PJD5_9NOCA</name>
<dbReference type="Gene3D" id="3.40.50.300">
    <property type="entry name" value="P-loop containing nucleotide triphosphate hydrolases"/>
    <property type="match status" value="1"/>
</dbReference>
<comment type="subcellular location">
    <subcellularLocation>
        <location evidence="1">Cell membrane</location>
        <topology evidence="1">Multi-pass membrane protein</topology>
    </subcellularLocation>
</comment>
<dbReference type="Pfam" id="PF00005">
    <property type="entry name" value="ABC_tran"/>
    <property type="match status" value="1"/>
</dbReference>
<dbReference type="InterPro" id="IPR011527">
    <property type="entry name" value="ABC1_TM_dom"/>
</dbReference>
<feature type="transmembrane region" description="Helical" evidence="7">
    <location>
        <begin position="156"/>
        <end position="174"/>
    </location>
</feature>
<dbReference type="SMART" id="SM00382">
    <property type="entry name" value="AAA"/>
    <property type="match status" value="1"/>
</dbReference>
<dbReference type="Gene3D" id="1.20.1560.10">
    <property type="entry name" value="ABC transporter type 1, transmembrane domain"/>
    <property type="match status" value="1"/>
</dbReference>
<protein>
    <submittedName>
        <fullName evidence="10">ABC transporter ATP-binding protein</fullName>
    </submittedName>
</protein>
<dbReference type="PANTHER" id="PTHR24221">
    <property type="entry name" value="ATP-BINDING CASSETTE SUB-FAMILY B"/>
    <property type="match status" value="1"/>
</dbReference>
<feature type="transmembrane region" description="Helical" evidence="7">
    <location>
        <begin position="127"/>
        <end position="150"/>
    </location>
</feature>
<reference evidence="10 11" key="1">
    <citation type="submission" date="2024-10" db="EMBL/GenBank/DDBJ databases">
        <title>The Natural Products Discovery Center: Release of the First 8490 Sequenced Strains for Exploring Actinobacteria Biosynthetic Diversity.</title>
        <authorList>
            <person name="Kalkreuter E."/>
            <person name="Kautsar S.A."/>
            <person name="Yang D."/>
            <person name="Bader C.D."/>
            <person name="Teijaro C.N."/>
            <person name="Fluegel L."/>
            <person name="Davis C.M."/>
            <person name="Simpson J.R."/>
            <person name="Lauterbach L."/>
            <person name="Steele A.D."/>
            <person name="Gui C."/>
            <person name="Meng S."/>
            <person name="Li G."/>
            <person name="Viehrig K."/>
            <person name="Ye F."/>
            <person name="Su P."/>
            <person name="Kiefer A.F."/>
            <person name="Nichols A."/>
            <person name="Cepeda A.J."/>
            <person name="Yan W."/>
            <person name="Fan B."/>
            <person name="Jiang Y."/>
            <person name="Adhikari A."/>
            <person name="Zheng C.-J."/>
            <person name="Schuster L."/>
            <person name="Cowan T.M."/>
            <person name="Smanski M.J."/>
            <person name="Chevrette M.G."/>
            <person name="De Carvalho L.P.S."/>
            <person name="Shen B."/>
        </authorList>
    </citation>
    <scope>NUCLEOTIDE SEQUENCE [LARGE SCALE GENOMIC DNA]</scope>
    <source>
        <strain evidence="10 11">NPDC004045</strain>
    </source>
</reference>